<feature type="transmembrane region" description="Helical" evidence="1">
    <location>
        <begin position="68"/>
        <end position="94"/>
    </location>
</feature>
<organism evidence="2 3">
    <name type="scientific">Bacillus taeanensis</name>
    <dbReference type="NCBI Taxonomy" id="273032"/>
    <lineage>
        <taxon>Bacteria</taxon>
        <taxon>Bacillati</taxon>
        <taxon>Bacillota</taxon>
        <taxon>Bacilli</taxon>
        <taxon>Bacillales</taxon>
        <taxon>Bacillaceae</taxon>
        <taxon>Bacillus</taxon>
    </lineage>
</organism>
<gene>
    <name evidence="2" type="ORF">DS031_22010</name>
</gene>
<keyword evidence="1" id="KW-0472">Membrane</keyword>
<evidence type="ECO:0000256" key="1">
    <source>
        <dbReference type="SAM" id="Phobius"/>
    </source>
</evidence>
<dbReference type="Proteomes" id="UP000253314">
    <property type="component" value="Unassembled WGS sequence"/>
</dbReference>
<dbReference type="OrthoDB" id="2906536at2"/>
<dbReference type="RefSeq" id="WP_113808319.1">
    <property type="nucleotide sequence ID" value="NZ_QOCW01000036.1"/>
</dbReference>
<dbReference type="AlphaFoldDB" id="A0A366XMY1"/>
<comment type="caution">
    <text evidence="2">The sequence shown here is derived from an EMBL/GenBank/DDBJ whole genome shotgun (WGS) entry which is preliminary data.</text>
</comment>
<feature type="transmembrane region" description="Helical" evidence="1">
    <location>
        <begin position="6"/>
        <end position="23"/>
    </location>
</feature>
<keyword evidence="1" id="KW-0812">Transmembrane</keyword>
<sequence>MSERDLAIGAYAIFIIVSFFVSYKYGTFMIKKTGLFFTQVFIAVTINIALGMLALIGWFFYSLGVNEFLFLGGLFLGTALLVITEIVLLILLFVKRKRMLKIFNEVNHTN</sequence>
<evidence type="ECO:0000313" key="3">
    <source>
        <dbReference type="Proteomes" id="UP000253314"/>
    </source>
</evidence>
<protein>
    <submittedName>
        <fullName evidence="2">Uncharacterized protein</fullName>
    </submittedName>
</protein>
<proteinExistence type="predicted"/>
<keyword evidence="3" id="KW-1185">Reference proteome</keyword>
<feature type="transmembrane region" description="Helical" evidence="1">
    <location>
        <begin position="35"/>
        <end position="62"/>
    </location>
</feature>
<name>A0A366XMY1_9BACI</name>
<reference evidence="2 3" key="1">
    <citation type="submission" date="2018-07" db="EMBL/GenBank/DDBJ databases">
        <title>Lottiidibacillus patelloidae gen. nov., sp. nov., isolated from the intestinal tract of a marine limpet and the reclassification of B. taeanensis BH030017T, B. algicola KMM 3737T and B. hwajinpoensis SW-72T as genus Lottiidibacillus.</title>
        <authorList>
            <person name="Liu R."/>
            <person name="Huang Z."/>
        </authorList>
    </citation>
    <scope>NUCLEOTIDE SEQUENCE [LARGE SCALE GENOMIC DNA]</scope>
    <source>
        <strain evidence="2 3">BH030017</strain>
    </source>
</reference>
<dbReference type="EMBL" id="QOCW01000036">
    <property type="protein sequence ID" value="RBW67482.1"/>
    <property type="molecule type" value="Genomic_DNA"/>
</dbReference>
<evidence type="ECO:0000313" key="2">
    <source>
        <dbReference type="EMBL" id="RBW67482.1"/>
    </source>
</evidence>
<accession>A0A366XMY1</accession>
<keyword evidence="1" id="KW-1133">Transmembrane helix</keyword>